<dbReference type="Proteomes" id="UP000053060">
    <property type="component" value="Unassembled WGS sequence"/>
</dbReference>
<organism evidence="2 3">
    <name type="scientific">Rhodococcus pyridinivorans KG-16</name>
    <dbReference type="NCBI Taxonomy" id="1441730"/>
    <lineage>
        <taxon>Bacteria</taxon>
        <taxon>Bacillati</taxon>
        <taxon>Actinomycetota</taxon>
        <taxon>Actinomycetes</taxon>
        <taxon>Mycobacteriales</taxon>
        <taxon>Nocardiaceae</taxon>
        <taxon>Rhodococcus</taxon>
    </lineage>
</organism>
<accession>A0A0V9UP16</accession>
<evidence type="ECO:0000313" key="2">
    <source>
        <dbReference type="EMBL" id="KSZ59732.1"/>
    </source>
</evidence>
<reference evidence="3" key="1">
    <citation type="submission" date="2015-01" db="EMBL/GenBank/DDBJ databases">
        <title>Draft genome sequence of Rhodococcus pyridinivorans strain KG-16, a hydrocarbon-degrading bacterium.</title>
        <authorList>
            <person name="Aggarwal R.K."/>
            <person name="Dawar C."/>
        </authorList>
    </citation>
    <scope>NUCLEOTIDE SEQUENCE [LARGE SCALE GENOMIC DNA]</scope>
    <source>
        <strain evidence="3">KG-16</strain>
    </source>
</reference>
<evidence type="ECO:0008006" key="4">
    <source>
        <dbReference type="Google" id="ProtNLM"/>
    </source>
</evidence>
<dbReference type="InterPro" id="IPR003772">
    <property type="entry name" value="YceD"/>
</dbReference>
<comment type="caution">
    <text evidence="2">The sequence shown here is derived from an EMBL/GenBank/DDBJ whole genome shotgun (WGS) entry which is preliminary data.</text>
</comment>
<feature type="region of interest" description="Disordered" evidence="1">
    <location>
        <begin position="182"/>
        <end position="204"/>
    </location>
</feature>
<evidence type="ECO:0000256" key="1">
    <source>
        <dbReference type="SAM" id="MobiDB-lite"/>
    </source>
</evidence>
<dbReference type="PATRIC" id="fig|1441730.3.peg.1289"/>
<dbReference type="AlphaFoldDB" id="A0A0V9UP16"/>
<dbReference type="PANTHER" id="PTHR34374">
    <property type="entry name" value="LARGE RIBOSOMAL RNA SUBUNIT ACCUMULATION PROTEIN YCED HOMOLOG 1, CHLOROPLASTIC"/>
    <property type="match status" value="1"/>
</dbReference>
<dbReference type="Pfam" id="PF02620">
    <property type="entry name" value="YceD"/>
    <property type="match status" value="1"/>
</dbReference>
<protein>
    <recommendedName>
        <fullName evidence="4">Metal-binding protein</fullName>
    </recommendedName>
</protein>
<name>A0A0V9UP16_9NOCA</name>
<dbReference type="EMBL" id="AZXY01000002">
    <property type="protein sequence ID" value="KSZ59732.1"/>
    <property type="molecule type" value="Genomic_DNA"/>
</dbReference>
<reference evidence="2 3" key="2">
    <citation type="journal article" date="2016" name="Genome Announc.">
        <title>Draft Genome Sequence of a Versatile Hydrocarbon-Degrading Bacterium, Rhodococcus pyridinivorans Strain KG-16, Collected from Oil Fields in India.</title>
        <authorList>
            <person name="Aggarwal R.K."/>
            <person name="Dawar C."/>
            <person name="Phanindranath R."/>
            <person name="Mutnuri L."/>
            <person name="Dayal A.M."/>
        </authorList>
    </citation>
    <scope>NUCLEOTIDE SEQUENCE [LARGE SCALE GENOMIC DNA]</scope>
    <source>
        <strain evidence="2 3">KG-16</strain>
    </source>
</reference>
<dbReference type="GeneID" id="86865541"/>
<dbReference type="RefSeq" id="WP_060651081.1">
    <property type="nucleotide sequence ID" value="NZ_AZXY01000002.1"/>
</dbReference>
<evidence type="ECO:0000313" key="3">
    <source>
        <dbReference type="Proteomes" id="UP000053060"/>
    </source>
</evidence>
<feature type="compositionally biased region" description="Polar residues" evidence="1">
    <location>
        <begin position="191"/>
        <end position="204"/>
    </location>
</feature>
<gene>
    <name evidence="2" type="ORF">Z045_06075</name>
</gene>
<dbReference type="PANTHER" id="PTHR34374:SF1">
    <property type="entry name" value="LARGE RIBOSOMAL RNA SUBUNIT ACCUMULATION PROTEIN YCED HOMOLOG 1, CHLOROPLASTIC"/>
    <property type="match status" value="1"/>
</dbReference>
<proteinExistence type="predicted"/>
<sequence length="204" mass="22065">MSSRDSSTSRSGRDSGLVFDTLSLGRRPGSMRTVERKVPSPSRIGLDLIAIEEGSEIDLDLRLESVSEGVLVTGSVRADAVGECSRCLESFTEPVDVYLTELFAYPNSVTEQTTEDDEVYRVENDLIDLEPVLVNAVGLELPLQPLCSDDCAGLCPECGIRLAIAESGHRHETMDPRWAGLAAKFGAGSEEPSSQIDSSNNEEK</sequence>